<keyword evidence="3" id="KW-1185">Reference proteome</keyword>
<evidence type="ECO:0000256" key="1">
    <source>
        <dbReference type="SAM" id="MobiDB-lite"/>
    </source>
</evidence>
<accession>A0A6A6E580</accession>
<dbReference type="AlphaFoldDB" id="A0A6A6E580"/>
<feature type="compositionally biased region" description="Basic and acidic residues" evidence="1">
    <location>
        <begin position="92"/>
        <end position="106"/>
    </location>
</feature>
<evidence type="ECO:0000313" key="2">
    <source>
        <dbReference type="EMBL" id="KAF2185658.1"/>
    </source>
</evidence>
<feature type="region of interest" description="Disordered" evidence="1">
    <location>
        <begin position="85"/>
        <end position="106"/>
    </location>
</feature>
<protein>
    <submittedName>
        <fullName evidence="2">Uncharacterized protein</fullName>
    </submittedName>
</protein>
<organism evidence="2 3">
    <name type="scientific">Zopfia rhizophila CBS 207.26</name>
    <dbReference type="NCBI Taxonomy" id="1314779"/>
    <lineage>
        <taxon>Eukaryota</taxon>
        <taxon>Fungi</taxon>
        <taxon>Dikarya</taxon>
        <taxon>Ascomycota</taxon>
        <taxon>Pezizomycotina</taxon>
        <taxon>Dothideomycetes</taxon>
        <taxon>Dothideomycetes incertae sedis</taxon>
        <taxon>Zopfiaceae</taxon>
        <taxon>Zopfia</taxon>
    </lineage>
</organism>
<dbReference type="Proteomes" id="UP000800200">
    <property type="component" value="Unassembled WGS sequence"/>
</dbReference>
<reference evidence="2" key="1">
    <citation type="journal article" date="2020" name="Stud. Mycol.">
        <title>101 Dothideomycetes genomes: a test case for predicting lifestyles and emergence of pathogens.</title>
        <authorList>
            <person name="Haridas S."/>
            <person name="Albert R."/>
            <person name="Binder M."/>
            <person name="Bloem J."/>
            <person name="Labutti K."/>
            <person name="Salamov A."/>
            <person name="Andreopoulos B."/>
            <person name="Baker S."/>
            <person name="Barry K."/>
            <person name="Bills G."/>
            <person name="Bluhm B."/>
            <person name="Cannon C."/>
            <person name="Castanera R."/>
            <person name="Culley D."/>
            <person name="Daum C."/>
            <person name="Ezra D."/>
            <person name="Gonzalez J."/>
            <person name="Henrissat B."/>
            <person name="Kuo A."/>
            <person name="Liang C."/>
            <person name="Lipzen A."/>
            <person name="Lutzoni F."/>
            <person name="Magnuson J."/>
            <person name="Mondo S."/>
            <person name="Nolan M."/>
            <person name="Ohm R."/>
            <person name="Pangilinan J."/>
            <person name="Park H.-J."/>
            <person name="Ramirez L."/>
            <person name="Alfaro M."/>
            <person name="Sun H."/>
            <person name="Tritt A."/>
            <person name="Yoshinaga Y."/>
            <person name="Zwiers L.-H."/>
            <person name="Turgeon B."/>
            <person name="Goodwin S."/>
            <person name="Spatafora J."/>
            <person name="Crous P."/>
            <person name="Grigoriev I."/>
        </authorList>
    </citation>
    <scope>NUCLEOTIDE SEQUENCE</scope>
    <source>
        <strain evidence="2">CBS 207.26</strain>
    </source>
</reference>
<dbReference type="EMBL" id="ML994633">
    <property type="protein sequence ID" value="KAF2185658.1"/>
    <property type="molecule type" value="Genomic_DNA"/>
</dbReference>
<gene>
    <name evidence="2" type="ORF">K469DRAFT_576334</name>
</gene>
<evidence type="ECO:0000313" key="3">
    <source>
        <dbReference type="Proteomes" id="UP000800200"/>
    </source>
</evidence>
<feature type="region of interest" description="Disordered" evidence="1">
    <location>
        <begin position="124"/>
        <end position="143"/>
    </location>
</feature>
<sequence length="143" mass="16301">MTTSISSHPIPSEFDDEVDDADLPSGHVWAYPCKLPSCPDYGKSWVLRSNFLLHLQEQDAHTTTATTTAARRAIEKEWRYTTDLDLPPRAAPDFRPREDPGEHVWDYSFRDDTGKVITGRGTLKQMEMHRASRPRQMQGTQTA</sequence>
<name>A0A6A6E580_9PEZI</name>
<dbReference type="OrthoDB" id="4936034at2759"/>
<proteinExistence type="predicted"/>